<dbReference type="SUPFAM" id="SSF53323">
    <property type="entry name" value="Pyruvate-ferredoxin oxidoreductase, PFOR, domain III"/>
    <property type="match status" value="1"/>
</dbReference>
<evidence type="ECO:0000313" key="5">
    <source>
        <dbReference type="Proteomes" id="UP001156641"/>
    </source>
</evidence>
<dbReference type="InterPro" id="IPR019752">
    <property type="entry name" value="Pyrv/ketoisovalerate_OxRed_cat"/>
</dbReference>
<evidence type="ECO:0000256" key="1">
    <source>
        <dbReference type="ARBA" id="ARBA00023002"/>
    </source>
</evidence>
<dbReference type="Gene3D" id="3.40.50.920">
    <property type="match status" value="1"/>
</dbReference>
<feature type="domain" description="Pyruvate/ketoisovalerate oxidoreductase catalytic" evidence="2">
    <location>
        <begin position="26"/>
        <end position="191"/>
    </location>
</feature>
<dbReference type="InterPro" id="IPR002880">
    <property type="entry name" value="Pyrv_Fd/Flavodoxin_OxRdtase_N"/>
</dbReference>
<dbReference type="CDD" id="cd07034">
    <property type="entry name" value="TPP_PYR_PFOR_IOR-alpha_like"/>
    <property type="match status" value="1"/>
</dbReference>
<comment type="caution">
    <text evidence="4">The sequence shown here is derived from an EMBL/GenBank/DDBJ whole genome shotgun (WGS) entry which is preliminary data.</text>
</comment>
<dbReference type="SUPFAM" id="SSF52518">
    <property type="entry name" value="Thiamin diphosphate-binding fold (THDP-binding)"/>
    <property type="match status" value="1"/>
</dbReference>
<dbReference type="EMBL" id="BSOS01000094">
    <property type="protein sequence ID" value="GLR68730.1"/>
    <property type="molecule type" value="Genomic_DNA"/>
</dbReference>
<dbReference type="InterPro" id="IPR029061">
    <property type="entry name" value="THDP-binding"/>
</dbReference>
<evidence type="ECO:0000259" key="2">
    <source>
        <dbReference type="Pfam" id="PF01558"/>
    </source>
</evidence>
<dbReference type="Gene3D" id="3.40.50.970">
    <property type="match status" value="1"/>
</dbReference>
<dbReference type="Pfam" id="PF01558">
    <property type="entry name" value="POR"/>
    <property type="match status" value="1"/>
</dbReference>
<dbReference type="RefSeq" id="WP_284259585.1">
    <property type="nucleotide sequence ID" value="NZ_BSOS01000094.1"/>
</dbReference>
<sequence length="618" mass="67916">MLQVVKPVDGLVRVNDFVVKFANVNGSGSASANQMFGKAILRMGVPVATRNIFPSNIQGLPTWYEIRVSEAGYMGAREGTELMVAMNPQTWDQDIASILPGGYLFYDSSRVVPENRLRSDIIIIGMPLTELCNRAYTDPRQRQLFKNIIYVGAIAALLDIGLEVLETLIAEQFKAKEKLISANIQALHMGRDYAQTHLQCPIGLRVRRSNAVGDRIAIEGNAAAGLGAVYGGATVAAWYPITPSTSLVEGFQKYCTRFRVDPQTGAHNFAIVQAEDELSSIGMVIGASWNGARAFTATSGPGISLMQEFFGLAYFAEIPAVIFDVQRAGPSTGMPTRTQQCDVLACAYASHGDTKHVLLFPEDPYECFTFGAQAFDLADRLQTPVFVLLDLDIGMNERLTRPLVWDDSKKMDRGKVMTAEELEAGKDFGRYLDVDGDGITYRTYPGTHPTRGSFFTRGTSKDRYARYTELGSAYEDNMQRLLRKFATAATLVPAPVVRPASRSTKLGVIYYGSTAAAMLEAADLLAGEGIELDLMRVRAFPFSDIVNGFIEAHEKVFVVEQNRDAQLRTLLVNELEIDPARLPKILHYDGSPITARQIAEKIKGHPSLTARSFERSAS</sequence>
<dbReference type="Pfam" id="PF01855">
    <property type="entry name" value="POR_N"/>
    <property type="match status" value="1"/>
</dbReference>
<protein>
    <submittedName>
        <fullName evidence="4">Ferredoxin oxidoreductase</fullName>
    </submittedName>
</protein>
<dbReference type="Gene3D" id="3.40.920.10">
    <property type="entry name" value="Pyruvate-ferredoxin oxidoreductase, PFOR, domain III"/>
    <property type="match status" value="1"/>
</dbReference>
<dbReference type="InterPro" id="IPR002869">
    <property type="entry name" value="Pyrv_flavodox_OxRed_cen"/>
</dbReference>
<keyword evidence="5" id="KW-1185">Reference proteome</keyword>
<dbReference type="NCBIfam" id="TIGR03710">
    <property type="entry name" value="OAFO_sf"/>
    <property type="match status" value="1"/>
</dbReference>
<evidence type="ECO:0000313" key="4">
    <source>
        <dbReference type="EMBL" id="GLR68730.1"/>
    </source>
</evidence>
<dbReference type="InterPro" id="IPR022367">
    <property type="entry name" value="2-oxoacid/accept_OxRdtase_asu"/>
</dbReference>
<keyword evidence="1" id="KW-0560">Oxidoreductase</keyword>
<accession>A0ABQ6ABC8</accession>
<dbReference type="PANTHER" id="PTHR32154:SF29">
    <property type="entry name" value="BLR6743 PROTEIN"/>
    <property type="match status" value="1"/>
</dbReference>
<name>A0ABQ6ABC8_9PROT</name>
<proteinExistence type="predicted"/>
<evidence type="ECO:0000259" key="3">
    <source>
        <dbReference type="Pfam" id="PF01855"/>
    </source>
</evidence>
<dbReference type="PANTHER" id="PTHR32154">
    <property type="entry name" value="PYRUVATE-FLAVODOXIN OXIDOREDUCTASE-RELATED"/>
    <property type="match status" value="1"/>
</dbReference>
<dbReference type="InterPro" id="IPR009014">
    <property type="entry name" value="Transketo_C/PFOR_II"/>
</dbReference>
<organism evidence="4 5">
    <name type="scientific">Acidocella aquatica</name>
    <dbReference type="NCBI Taxonomy" id="1922313"/>
    <lineage>
        <taxon>Bacteria</taxon>
        <taxon>Pseudomonadati</taxon>
        <taxon>Pseudomonadota</taxon>
        <taxon>Alphaproteobacteria</taxon>
        <taxon>Acetobacterales</taxon>
        <taxon>Acidocellaceae</taxon>
        <taxon>Acidocella</taxon>
    </lineage>
</organism>
<gene>
    <name evidence="4" type="ORF">GCM10010909_34120</name>
</gene>
<dbReference type="Proteomes" id="UP001156641">
    <property type="component" value="Unassembled WGS sequence"/>
</dbReference>
<dbReference type="InterPro" id="IPR050722">
    <property type="entry name" value="Pyruvate:ferred/Flavod_OxRd"/>
</dbReference>
<dbReference type="SUPFAM" id="SSF52922">
    <property type="entry name" value="TK C-terminal domain-like"/>
    <property type="match status" value="1"/>
</dbReference>
<feature type="domain" description="Pyruvate flavodoxin/ferredoxin oxidoreductase pyrimidine binding" evidence="3">
    <location>
        <begin position="227"/>
        <end position="423"/>
    </location>
</feature>
<reference evidence="5" key="1">
    <citation type="journal article" date="2019" name="Int. J. Syst. Evol. Microbiol.">
        <title>The Global Catalogue of Microorganisms (GCM) 10K type strain sequencing project: providing services to taxonomists for standard genome sequencing and annotation.</title>
        <authorList>
            <consortium name="The Broad Institute Genomics Platform"/>
            <consortium name="The Broad Institute Genome Sequencing Center for Infectious Disease"/>
            <person name="Wu L."/>
            <person name="Ma J."/>
        </authorList>
    </citation>
    <scope>NUCLEOTIDE SEQUENCE [LARGE SCALE GENOMIC DNA]</scope>
    <source>
        <strain evidence="5">NBRC 112502</strain>
    </source>
</reference>